<proteinExistence type="predicted"/>
<name>A0A438CBT1_VITVI</name>
<gene>
    <name evidence="2" type="ORF">CK203_107822</name>
</gene>
<accession>A0A438CBT1</accession>
<evidence type="ECO:0000313" key="2">
    <source>
        <dbReference type="EMBL" id="RVW20658.1"/>
    </source>
</evidence>
<dbReference type="EMBL" id="QGNW01002349">
    <property type="protein sequence ID" value="RVW20658.1"/>
    <property type="molecule type" value="Genomic_DNA"/>
</dbReference>
<evidence type="ECO:0000313" key="3">
    <source>
        <dbReference type="Proteomes" id="UP000288805"/>
    </source>
</evidence>
<feature type="compositionally biased region" description="Basic and acidic residues" evidence="1">
    <location>
        <begin position="52"/>
        <end position="64"/>
    </location>
</feature>
<organism evidence="2 3">
    <name type="scientific">Vitis vinifera</name>
    <name type="common">Grape</name>
    <dbReference type="NCBI Taxonomy" id="29760"/>
    <lineage>
        <taxon>Eukaryota</taxon>
        <taxon>Viridiplantae</taxon>
        <taxon>Streptophyta</taxon>
        <taxon>Embryophyta</taxon>
        <taxon>Tracheophyta</taxon>
        <taxon>Spermatophyta</taxon>
        <taxon>Magnoliopsida</taxon>
        <taxon>eudicotyledons</taxon>
        <taxon>Gunneridae</taxon>
        <taxon>Pentapetalae</taxon>
        <taxon>rosids</taxon>
        <taxon>Vitales</taxon>
        <taxon>Vitaceae</taxon>
        <taxon>Viteae</taxon>
        <taxon>Vitis</taxon>
    </lineage>
</organism>
<dbReference type="AlphaFoldDB" id="A0A438CBT1"/>
<feature type="region of interest" description="Disordered" evidence="1">
    <location>
        <begin position="45"/>
        <end position="64"/>
    </location>
</feature>
<sequence length="240" mass="27730">MVAQSRKVIGVENKLLEFIRFLGMLIESFKKEVLALFKRLEPRRGNRGSISRSREEVQTPVERDRELRKSSCSINYDEASIREKRRHRSGWEIVAGALGGVVVFWDDRVLELTEVEVGAFSISSHFKNCEDSFKWLFTKKGKGLEVDWFLGSEERDYVLGIEEGEIKRCVMEENNKCTLMEEISWRIRVNKVWLFKDAEIKVGVVNPSFFGIRGWRPSNSILDFSSLKSAKVRGLEAPFS</sequence>
<comment type="caution">
    <text evidence="2">The sequence shown here is derived from an EMBL/GenBank/DDBJ whole genome shotgun (WGS) entry which is preliminary data.</text>
</comment>
<dbReference type="Proteomes" id="UP000288805">
    <property type="component" value="Unassembled WGS sequence"/>
</dbReference>
<evidence type="ECO:0000256" key="1">
    <source>
        <dbReference type="SAM" id="MobiDB-lite"/>
    </source>
</evidence>
<reference evidence="2 3" key="1">
    <citation type="journal article" date="2018" name="PLoS Genet.">
        <title>Population sequencing reveals clonal diversity and ancestral inbreeding in the grapevine cultivar Chardonnay.</title>
        <authorList>
            <person name="Roach M.J."/>
            <person name="Johnson D.L."/>
            <person name="Bohlmann J."/>
            <person name="van Vuuren H.J."/>
            <person name="Jones S.J."/>
            <person name="Pretorius I.S."/>
            <person name="Schmidt S.A."/>
            <person name="Borneman A.R."/>
        </authorList>
    </citation>
    <scope>NUCLEOTIDE SEQUENCE [LARGE SCALE GENOMIC DNA]</scope>
    <source>
        <strain evidence="3">cv. Chardonnay</strain>
        <tissue evidence="2">Leaf</tissue>
    </source>
</reference>
<evidence type="ECO:0008006" key="4">
    <source>
        <dbReference type="Google" id="ProtNLM"/>
    </source>
</evidence>
<protein>
    <recommendedName>
        <fullName evidence="4">DUF4283 domain-containing protein</fullName>
    </recommendedName>
</protein>